<dbReference type="Proteomes" id="UP001168528">
    <property type="component" value="Unassembled WGS sequence"/>
</dbReference>
<reference evidence="3" key="1">
    <citation type="submission" date="2023-07" db="EMBL/GenBank/DDBJ databases">
        <title>The genome sequence of Rhodocytophaga aerolata KACC 12507.</title>
        <authorList>
            <person name="Zhang X."/>
        </authorList>
    </citation>
    <scope>NUCLEOTIDE SEQUENCE</scope>
    <source>
        <strain evidence="3">KACC 12507</strain>
    </source>
</reference>
<protein>
    <recommendedName>
        <fullName evidence="5">Helix-turn-helix domain-containing protein</fullName>
    </recommendedName>
</protein>
<comment type="caution">
    <text evidence="3">The sequence shown here is derived from an EMBL/GenBank/DDBJ whole genome shotgun (WGS) entry which is preliminary data.</text>
</comment>
<evidence type="ECO:0008006" key="5">
    <source>
        <dbReference type="Google" id="ProtNLM"/>
    </source>
</evidence>
<sequence length="169" mass="18595">MENTDGNGKGLSYLPLIMLALAVYVIIKLVYPDNRVTKVYLINPPAEGVPAKNSSLAVAATSKSPEPVQWTAMRSSASPKVIKTLPANNPPSSEKAQLSFSPPPISTETQVEQLLAQGETVPEIAKQTGLKVKEVRKIKRRKKVDEKLPDSQQQASSLTRLKQKLFFWQ</sequence>
<evidence type="ECO:0000313" key="3">
    <source>
        <dbReference type="EMBL" id="MDO1449432.1"/>
    </source>
</evidence>
<accession>A0ABT8RBE0</accession>
<organism evidence="3 4">
    <name type="scientific">Rhodocytophaga aerolata</name>
    <dbReference type="NCBI Taxonomy" id="455078"/>
    <lineage>
        <taxon>Bacteria</taxon>
        <taxon>Pseudomonadati</taxon>
        <taxon>Bacteroidota</taxon>
        <taxon>Cytophagia</taxon>
        <taxon>Cytophagales</taxon>
        <taxon>Rhodocytophagaceae</taxon>
        <taxon>Rhodocytophaga</taxon>
    </lineage>
</organism>
<keyword evidence="2" id="KW-0812">Transmembrane</keyword>
<feature type="transmembrane region" description="Helical" evidence="2">
    <location>
        <begin position="12"/>
        <end position="31"/>
    </location>
</feature>
<keyword evidence="2" id="KW-1133">Transmembrane helix</keyword>
<feature type="region of interest" description="Disordered" evidence="1">
    <location>
        <begin position="84"/>
        <end position="103"/>
    </location>
</feature>
<evidence type="ECO:0000256" key="1">
    <source>
        <dbReference type="SAM" id="MobiDB-lite"/>
    </source>
</evidence>
<evidence type="ECO:0000313" key="4">
    <source>
        <dbReference type="Proteomes" id="UP001168528"/>
    </source>
</evidence>
<keyword evidence="2" id="KW-0472">Membrane</keyword>
<dbReference type="Gene3D" id="1.10.10.60">
    <property type="entry name" value="Homeodomain-like"/>
    <property type="match status" value="1"/>
</dbReference>
<gene>
    <name evidence="3" type="ORF">Q0590_24365</name>
</gene>
<evidence type="ECO:0000256" key="2">
    <source>
        <dbReference type="SAM" id="Phobius"/>
    </source>
</evidence>
<dbReference type="RefSeq" id="WP_302040235.1">
    <property type="nucleotide sequence ID" value="NZ_JAUKPO010000019.1"/>
</dbReference>
<name>A0ABT8RBE0_9BACT</name>
<dbReference type="EMBL" id="JAUKPO010000019">
    <property type="protein sequence ID" value="MDO1449432.1"/>
    <property type="molecule type" value="Genomic_DNA"/>
</dbReference>
<feature type="compositionally biased region" description="Polar residues" evidence="1">
    <location>
        <begin position="86"/>
        <end position="103"/>
    </location>
</feature>
<proteinExistence type="predicted"/>
<keyword evidence="4" id="KW-1185">Reference proteome</keyword>